<feature type="binding site" evidence="3">
    <location>
        <position position="140"/>
    </location>
    <ligand>
        <name>Zn(2+)</name>
        <dbReference type="ChEBI" id="CHEBI:29105"/>
    </ligand>
</feature>
<comment type="caution">
    <text evidence="3">Lacks conserved residue(s) required for the propagation of feature annotation.</text>
</comment>
<keyword evidence="4" id="KW-0328">Glycosyltransferase</keyword>
<evidence type="ECO:0000313" key="4">
    <source>
        <dbReference type="EMBL" id="URZ10231.1"/>
    </source>
</evidence>
<dbReference type="GO" id="GO:0016757">
    <property type="term" value="F:glycosyltransferase activity"/>
    <property type="evidence" value="ECO:0007669"/>
    <property type="project" value="UniProtKB-KW"/>
</dbReference>
<keyword evidence="2" id="KW-0520">NAD</keyword>
<dbReference type="EMBL" id="CP096983">
    <property type="protein sequence ID" value="URZ10231.1"/>
    <property type="molecule type" value="Genomic_DNA"/>
</dbReference>
<name>A0A1S8LMM1_9CLOT</name>
<sequence>MLSELYKEKLYTISQKINEAEVIIVGGASGMSTAAGYNWYKTDENFLKYFSGFAEKYNIDNIFNGFYYRFSTKEERWAYITTLIKFVYDSKVGKPYMDLLQLLKDKEYFIVTTNQDTQFLKIFPEGKVAAIQGDLRYFQCSQPCHDKVYFNKEQIEKMYGSIKETRMPTKLIPICPKCGKDLEPWVRSFQFLEGSLYKSELNKYREYLRKSINKKVLFLELGVGTMTPMFIKEPFWRMTYSWKDASYISINPKDAVIPLEIEKKGLAVNEDIAKVLHDLVLNI</sequence>
<reference evidence="4 5" key="1">
    <citation type="submission" date="2022-04" db="EMBL/GenBank/DDBJ databases">
        <title>Genome sequence of C. roseum typestrain.</title>
        <authorList>
            <person name="Poehlein A."/>
            <person name="Schoch T."/>
            <person name="Duerre P."/>
            <person name="Daniel R."/>
        </authorList>
    </citation>
    <scope>NUCLEOTIDE SEQUENCE [LARGE SCALE GENOMIC DNA]</scope>
    <source>
        <strain evidence="4 5">DSM 7320</strain>
    </source>
</reference>
<dbReference type="STRING" id="84029.CROST_04420"/>
<dbReference type="RefSeq" id="WP_077835241.1">
    <property type="nucleotide sequence ID" value="NZ_CP096983.1"/>
</dbReference>
<feature type="binding site" evidence="3">
    <location>
        <position position="178"/>
    </location>
    <ligand>
        <name>Zn(2+)</name>
        <dbReference type="ChEBI" id="CHEBI:29105"/>
    </ligand>
</feature>
<gene>
    <name evidence="4" type="ORF">CROST_009390</name>
</gene>
<evidence type="ECO:0000256" key="3">
    <source>
        <dbReference type="PROSITE-ProRule" id="PRU00236"/>
    </source>
</evidence>
<dbReference type="Gene3D" id="3.30.1600.10">
    <property type="entry name" value="SIR2/SIRT2 'Small Domain"/>
    <property type="match status" value="1"/>
</dbReference>
<dbReference type="AlphaFoldDB" id="A0A1S8LMM1"/>
<dbReference type="KEGG" id="crw:CROST_009390"/>
<evidence type="ECO:0000256" key="1">
    <source>
        <dbReference type="ARBA" id="ARBA00022679"/>
    </source>
</evidence>
<dbReference type="PROSITE" id="PS50305">
    <property type="entry name" value="SIRTUIN"/>
    <property type="match status" value="1"/>
</dbReference>
<evidence type="ECO:0000256" key="2">
    <source>
        <dbReference type="ARBA" id="ARBA00023027"/>
    </source>
</evidence>
<feature type="binding site" evidence="3">
    <location>
        <position position="144"/>
    </location>
    <ligand>
        <name>Zn(2+)</name>
        <dbReference type="ChEBI" id="CHEBI:29105"/>
    </ligand>
</feature>
<dbReference type="InterPro" id="IPR026590">
    <property type="entry name" value="Ssirtuin_cat_dom"/>
</dbReference>
<accession>A0A1S8LMM1</accession>
<feature type="binding site" evidence="3">
    <location>
        <position position="175"/>
    </location>
    <ligand>
        <name>Zn(2+)</name>
        <dbReference type="ChEBI" id="CHEBI:29105"/>
    </ligand>
</feature>
<dbReference type="SUPFAM" id="SSF52467">
    <property type="entry name" value="DHS-like NAD/FAD-binding domain"/>
    <property type="match status" value="1"/>
</dbReference>
<dbReference type="Gene3D" id="3.40.50.1220">
    <property type="entry name" value="TPP-binding domain"/>
    <property type="match status" value="1"/>
</dbReference>
<keyword evidence="1 4" id="KW-0808">Transferase</keyword>
<organism evidence="4 5">
    <name type="scientific">Clostridium felsineum</name>
    <dbReference type="NCBI Taxonomy" id="36839"/>
    <lineage>
        <taxon>Bacteria</taxon>
        <taxon>Bacillati</taxon>
        <taxon>Bacillota</taxon>
        <taxon>Clostridia</taxon>
        <taxon>Eubacteriales</taxon>
        <taxon>Clostridiaceae</taxon>
        <taxon>Clostridium</taxon>
    </lineage>
</organism>
<dbReference type="EC" id="2.4.2.-" evidence="4"/>
<keyword evidence="3" id="KW-0479">Metal-binding</keyword>
<keyword evidence="5" id="KW-1185">Reference proteome</keyword>
<evidence type="ECO:0000313" key="5">
    <source>
        <dbReference type="Proteomes" id="UP000190951"/>
    </source>
</evidence>
<dbReference type="GO" id="GO:0046872">
    <property type="term" value="F:metal ion binding"/>
    <property type="evidence" value="ECO:0007669"/>
    <property type="project" value="UniProtKB-KW"/>
</dbReference>
<keyword evidence="3" id="KW-0862">Zinc</keyword>
<proteinExistence type="predicted"/>
<dbReference type="Proteomes" id="UP000190951">
    <property type="component" value="Chromosome"/>
</dbReference>
<dbReference type="InterPro" id="IPR026591">
    <property type="entry name" value="Sirtuin_cat_small_dom_sf"/>
</dbReference>
<protein>
    <submittedName>
        <fullName evidence="4">Protein ADP-ribosyltransferase</fullName>
        <ecNumber evidence="4">2.4.2.-</ecNumber>
    </submittedName>
</protein>
<dbReference type="InterPro" id="IPR029035">
    <property type="entry name" value="DHS-like_NAD/FAD-binding_dom"/>
</dbReference>